<comment type="caution">
    <text evidence="10">The sequence shown here is derived from an EMBL/GenBank/DDBJ whole genome shotgun (WGS) entry which is preliminary data.</text>
</comment>
<keyword evidence="7" id="KW-0326">Glycosidase</keyword>
<protein>
    <recommendedName>
        <fullName evidence="2">lysozyme</fullName>
        <ecNumber evidence="2">3.2.1.17</ecNumber>
    </recommendedName>
</protein>
<feature type="disulfide bond" evidence="9">
    <location>
        <begin position="66"/>
        <end position="179"/>
    </location>
</feature>
<accession>A0AAD9IUM0</accession>
<dbReference type="EC" id="3.2.1.17" evidence="2"/>
<feature type="active site" description="Nucleophile" evidence="8">
    <location>
        <position position="83"/>
    </location>
</feature>
<keyword evidence="4" id="KW-0081">Bacteriolytic enzyme</keyword>
<dbReference type="GO" id="GO:0003796">
    <property type="term" value="F:lysozyme activity"/>
    <property type="evidence" value="ECO:0007669"/>
    <property type="project" value="UniProtKB-EC"/>
</dbReference>
<dbReference type="Pfam" id="PF05497">
    <property type="entry name" value="Destabilase"/>
    <property type="match status" value="1"/>
</dbReference>
<evidence type="ECO:0000256" key="9">
    <source>
        <dbReference type="PIRSR" id="PIRSR608597-3"/>
    </source>
</evidence>
<evidence type="ECO:0000256" key="5">
    <source>
        <dbReference type="ARBA" id="ARBA00022801"/>
    </source>
</evidence>
<keyword evidence="5" id="KW-0378">Hydrolase</keyword>
<dbReference type="InterPro" id="IPR008597">
    <property type="entry name" value="Invert_lysozyme"/>
</dbReference>
<evidence type="ECO:0000313" key="10">
    <source>
        <dbReference type="EMBL" id="KAK2140638.1"/>
    </source>
</evidence>
<dbReference type="GO" id="GO:0031640">
    <property type="term" value="P:killing of cells of another organism"/>
    <property type="evidence" value="ECO:0007669"/>
    <property type="project" value="UniProtKB-KW"/>
</dbReference>
<evidence type="ECO:0000313" key="11">
    <source>
        <dbReference type="Proteomes" id="UP001208570"/>
    </source>
</evidence>
<comment type="catalytic activity">
    <reaction evidence="1">
        <text>Hydrolysis of (1-&gt;4)-beta-linkages between N-acetylmuramic acid and N-acetyl-D-glucosamine residues in a peptidoglycan and between N-acetyl-D-glucosamine residues in chitodextrins.</text>
        <dbReference type="EC" id="3.2.1.17"/>
    </reaction>
</comment>
<evidence type="ECO:0000256" key="4">
    <source>
        <dbReference type="ARBA" id="ARBA00022638"/>
    </source>
</evidence>
<keyword evidence="6 9" id="KW-1015">Disulfide bond</keyword>
<dbReference type="EMBL" id="JAODUP010001287">
    <property type="protein sequence ID" value="KAK2140638.1"/>
    <property type="molecule type" value="Genomic_DNA"/>
</dbReference>
<keyword evidence="11" id="KW-1185">Reference proteome</keyword>
<organism evidence="10 11">
    <name type="scientific">Paralvinella palmiformis</name>
    <dbReference type="NCBI Taxonomy" id="53620"/>
    <lineage>
        <taxon>Eukaryota</taxon>
        <taxon>Metazoa</taxon>
        <taxon>Spiralia</taxon>
        <taxon>Lophotrochozoa</taxon>
        <taxon>Annelida</taxon>
        <taxon>Polychaeta</taxon>
        <taxon>Sedentaria</taxon>
        <taxon>Canalipalpata</taxon>
        <taxon>Terebellida</taxon>
        <taxon>Terebelliformia</taxon>
        <taxon>Alvinellidae</taxon>
        <taxon>Paralvinella</taxon>
    </lineage>
</organism>
<evidence type="ECO:0000256" key="1">
    <source>
        <dbReference type="ARBA" id="ARBA00000632"/>
    </source>
</evidence>
<feature type="disulfide bond" evidence="9">
    <location>
        <begin position="119"/>
        <end position="125"/>
    </location>
</feature>
<dbReference type="GO" id="GO:0042742">
    <property type="term" value="P:defense response to bacterium"/>
    <property type="evidence" value="ECO:0007669"/>
    <property type="project" value="UniProtKB-KW"/>
</dbReference>
<evidence type="ECO:0000256" key="7">
    <source>
        <dbReference type="ARBA" id="ARBA00023295"/>
    </source>
</evidence>
<dbReference type="PROSITE" id="PS51909">
    <property type="entry name" value="LYSOZYME_I"/>
    <property type="match status" value="1"/>
</dbReference>
<dbReference type="Gene3D" id="1.10.530.10">
    <property type="match status" value="1"/>
</dbReference>
<evidence type="ECO:0000256" key="8">
    <source>
        <dbReference type="PIRSR" id="PIRSR608597-1"/>
    </source>
</evidence>
<dbReference type="Proteomes" id="UP001208570">
    <property type="component" value="Unassembled WGS sequence"/>
</dbReference>
<keyword evidence="3" id="KW-0929">Antimicrobial</keyword>
<evidence type="ECO:0000256" key="2">
    <source>
        <dbReference type="ARBA" id="ARBA00012732"/>
    </source>
</evidence>
<reference evidence="10" key="1">
    <citation type="journal article" date="2023" name="Mol. Biol. Evol.">
        <title>Third-Generation Sequencing Reveals the Adaptive Role of the Epigenome in Three Deep-Sea Polychaetes.</title>
        <authorList>
            <person name="Perez M."/>
            <person name="Aroh O."/>
            <person name="Sun Y."/>
            <person name="Lan Y."/>
            <person name="Juniper S.K."/>
            <person name="Young C.R."/>
            <person name="Angers B."/>
            <person name="Qian P.Y."/>
        </authorList>
    </citation>
    <scope>NUCLEOTIDE SEQUENCE</scope>
    <source>
        <strain evidence="10">P08H-3</strain>
    </source>
</reference>
<evidence type="ECO:0000256" key="3">
    <source>
        <dbReference type="ARBA" id="ARBA00022529"/>
    </source>
</evidence>
<dbReference type="PANTHER" id="PTHR11195:SF13">
    <property type="entry name" value="INVERTEBRATE-TYPE LYSOZYME 2-RELATED"/>
    <property type="match status" value="1"/>
</dbReference>
<feature type="disulfide bond" evidence="9">
    <location>
        <begin position="63"/>
        <end position="149"/>
    </location>
</feature>
<evidence type="ECO:0000256" key="6">
    <source>
        <dbReference type="ARBA" id="ARBA00023157"/>
    </source>
</evidence>
<dbReference type="PANTHER" id="PTHR11195">
    <property type="entry name" value="DESTABILASE-RELATED"/>
    <property type="match status" value="1"/>
</dbReference>
<proteinExistence type="predicted"/>
<feature type="active site" description="Proton donor" evidence="8">
    <location>
        <position position="71"/>
    </location>
</feature>
<gene>
    <name evidence="10" type="ORF">LSH36_1288g00012</name>
</gene>
<sequence length="187" mass="20763">MPPLVQELVILIVKIQCKIHQKMIGCSRNFENLGGISKFANVLLAGTFAAPKTSPPPSFTQNCLDCICQTEGCMAYEGRCYWDVYSDSCGPFAIKLEYWCDANNIYPCTSDYDQEFRDCTMYYACAVDTVNGYMRRYGEYCTGGRTPTCEDYARIHNGGPKGCTCDCTDGYWNIVNSCCSGKPGGCD</sequence>
<feature type="disulfide bond" evidence="9">
    <location>
        <begin position="80"/>
        <end position="89"/>
    </location>
</feature>
<dbReference type="AlphaFoldDB" id="A0AAD9IUM0"/>
<name>A0AAD9IUM0_9ANNE</name>